<reference evidence="1" key="1">
    <citation type="submission" date="2022-02" db="EMBL/GenBank/DDBJ databases">
        <title>Plant Genome Project.</title>
        <authorList>
            <person name="Zhang R.-G."/>
        </authorList>
    </citation>
    <scope>NUCLEOTIDE SEQUENCE</scope>
    <source>
        <strain evidence="1">AT1</strain>
    </source>
</reference>
<accession>A0ACC0PBN4</accession>
<dbReference type="Proteomes" id="UP001062846">
    <property type="component" value="Chromosome 3"/>
</dbReference>
<dbReference type="EMBL" id="CM046390">
    <property type="protein sequence ID" value="KAI8562604.1"/>
    <property type="molecule type" value="Genomic_DNA"/>
</dbReference>
<comment type="caution">
    <text evidence="1">The sequence shown here is derived from an EMBL/GenBank/DDBJ whole genome shotgun (WGS) entry which is preliminary data.</text>
</comment>
<organism evidence="1 2">
    <name type="scientific">Rhododendron molle</name>
    <name type="common">Chinese azalea</name>
    <name type="synonym">Azalea mollis</name>
    <dbReference type="NCBI Taxonomy" id="49168"/>
    <lineage>
        <taxon>Eukaryota</taxon>
        <taxon>Viridiplantae</taxon>
        <taxon>Streptophyta</taxon>
        <taxon>Embryophyta</taxon>
        <taxon>Tracheophyta</taxon>
        <taxon>Spermatophyta</taxon>
        <taxon>Magnoliopsida</taxon>
        <taxon>eudicotyledons</taxon>
        <taxon>Gunneridae</taxon>
        <taxon>Pentapetalae</taxon>
        <taxon>asterids</taxon>
        <taxon>Ericales</taxon>
        <taxon>Ericaceae</taxon>
        <taxon>Ericoideae</taxon>
        <taxon>Rhodoreae</taxon>
        <taxon>Rhododendron</taxon>
    </lineage>
</organism>
<evidence type="ECO:0000313" key="2">
    <source>
        <dbReference type="Proteomes" id="UP001062846"/>
    </source>
</evidence>
<proteinExistence type="predicted"/>
<gene>
    <name evidence="1" type="ORF">RHMOL_Rhmol03G0047600</name>
</gene>
<name>A0ACC0PBN4_RHOML</name>
<sequence length="102" mass="11763">MPSLTMLQNVRIVGCDTFRKNYGGEEWRKIYHVRKIEVFWMNYSENFRPDTINNHSGGCAMVVWWWRRYGAGLEWWWWCGGGGDNMVVVVGWSGGGGDVVVG</sequence>
<keyword evidence="2" id="KW-1185">Reference proteome</keyword>
<evidence type="ECO:0000313" key="1">
    <source>
        <dbReference type="EMBL" id="KAI8562604.1"/>
    </source>
</evidence>
<protein>
    <submittedName>
        <fullName evidence="1">Uncharacterized protein</fullName>
    </submittedName>
</protein>